<reference evidence="2" key="1">
    <citation type="journal article" date="2015" name="Proc. Natl. Acad. Sci. U.S.A.">
        <title>Networks of energetic and metabolic interactions define dynamics in microbial communities.</title>
        <authorList>
            <person name="Embree M."/>
            <person name="Liu J.K."/>
            <person name="Al-Bassam M.M."/>
            <person name="Zengler K."/>
        </authorList>
    </citation>
    <scope>NUCLEOTIDE SEQUENCE</scope>
</reference>
<feature type="transmembrane region" description="Helical" evidence="1">
    <location>
        <begin position="67"/>
        <end position="88"/>
    </location>
</feature>
<keyword evidence="1" id="KW-0472">Membrane</keyword>
<name>A0A0W8F792_9ZZZZ</name>
<keyword evidence="1" id="KW-1133">Transmembrane helix</keyword>
<proteinExistence type="predicted"/>
<dbReference type="AlphaFoldDB" id="A0A0W8F792"/>
<evidence type="ECO:0000313" key="2">
    <source>
        <dbReference type="EMBL" id="KUG16743.1"/>
    </source>
</evidence>
<protein>
    <submittedName>
        <fullName evidence="2">Uncharacterized protein</fullName>
    </submittedName>
</protein>
<evidence type="ECO:0000256" key="1">
    <source>
        <dbReference type="SAM" id="Phobius"/>
    </source>
</evidence>
<comment type="caution">
    <text evidence="2">The sequence shown here is derived from an EMBL/GenBank/DDBJ whole genome shotgun (WGS) entry which is preliminary data.</text>
</comment>
<gene>
    <name evidence="2" type="ORF">ASZ90_013559</name>
</gene>
<dbReference type="EMBL" id="LNQE01001481">
    <property type="protein sequence ID" value="KUG16743.1"/>
    <property type="molecule type" value="Genomic_DNA"/>
</dbReference>
<organism evidence="2">
    <name type="scientific">hydrocarbon metagenome</name>
    <dbReference type="NCBI Taxonomy" id="938273"/>
    <lineage>
        <taxon>unclassified sequences</taxon>
        <taxon>metagenomes</taxon>
        <taxon>ecological metagenomes</taxon>
    </lineage>
</organism>
<feature type="transmembrane region" description="Helical" evidence="1">
    <location>
        <begin position="41"/>
        <end position="61"/>
    </location>
</feature>
<keyword evidence="1" id="KW-0812">Transmembrane</keyword>
<feature type="transmembrane region" description="Helical" evidence="1">
    <location>
        <begin position="108"/>
        <end position="131"/>
    </location>
</feature>
<accession>A0A0W8F792</accession>
<sequence length="202" mass="23221">MLDKINITNIIKDHLNTLKDFKEVKKKGGDFKSAPYCKEDLLIFFILPLLISIILIVFNLLLNRELANVLITSLSVFAALLFNLLLIIYDVSKKNDITRDKHTLIGQIYSNISFSIFIAIVTIVLLIIFFLSTGNIYDQHLNLNSNNTTLTNATSVDITYFNSPLIASYLFSFITYYLIVLFVLTLFMVLKRINLLLWEEIK</sequence>
<feature type="transmembrane region" description="Helical" evidence="1">
    <location>
        <begin position="166"/>
        <end position="190"/>
    </location>
</feature>